<dbReference type="AlphaFoldDB" id="A0A174FXE1"/>
<organism evidence="4 5">
    <name type="scientific">Faecalicatena contorta</name>
    <dbReference type="NCBI Taxonomy" id="39482"/>
    <lineage>
        <taxon>Bacteria</taxon>
        <taxon>Bacillati</taxon>
        <taxon>Bacillota</taxon>
        <taxon>Clostridia</taxon>
        <taxon>Lachnospirales</taxon>
        <taxon>Lachnospiraceae</taxon>
        <taxon>Faecalicatena</taxon>
    </lineage>
</organism>
<dbReference type="Proteomes" id="UP000095544">
    <property type="component" value="Unassembled WGS sequence"/>
</dbReference>
<evidence type="ECO:0000313" key="5">
    <source>
        <dbReference type="Proteomes" id="UP000095544"/>
    </source>
</evidence>
<proteinExistence type="predicted"/>
<dbReference type="Pfam" id="PF00440">
    <property type="entry name" value="TetR_N"/>
    <property type="match status" value="1"/>
</dbReference>
<dbReference type="STRING" id="39482.ERS852491_02494"/>
<evidence type="ECO:0000256" key="2">
    <source>
        <dbReference type="PROSITE-ProRule" id="PRU00335"/>
    </source>
</evidence>
<dbReference type="PANTHER" id="PTHR43479">
    <property type="entry name" value="ACREF/ENVCD OPERON REPRESSOR-RELATED"/>
    <property type="match status" value="1"/>
</dbReference>
<evidence type="ECO:0000256" key="1">
    <source>
        <dbReference type="ARBA" id="ARBA00023125"/>
    </source>
</evidence>
<name>A0A174FXE1_9FIRM</name>
<dbReference type="PANTHER" id="PTHR43479:SF11">
    <property type="entry name" value="ACREF_ENVCD OPERON REPRESSOR-RELATED"/>
    <property type="match status" value="1"/>
</dbReference>
<feature type="domain" description="HTH tetR-type" evidence="3">
    <location>
        <begin position="8"/>
        <end position="69"/>
    </location>
</feature>
<gene>
    <name evidence="4" type="primary">kstR2_2</name>
    <name evidence="4" type="ORF">ERS852491_02494</name>
</gene>
<dbReference type="EMBL" id="CYZU01000022">
    <property type="protein sequence ID" value="CUO53506.1"/>
    <property type="molecule type" value="Genomic_DNA"/>
</dbReference>
<keyword evidence="1 2" id="KW-0238">DNA-binding</keyword>
<evidence type="ECO:0000259" key="3">
    <source>
        <dbReference type="PROSITE" id="PS50977"/>
    </source>
</evidence>
<dbReference type="InterPro" id="IPR050624">
    <property type="entry name" value="HTH-type_Tx_Regulator"/>
</dbReference>
<dbReference type="InterPro" id="IPR009057">
    <property type="entry name" value="Homeodomain-like_sf"/>
</dbReference>
<accession>A0A174FXE1</accession>
<dbReference type="OrthoDB" id="9814200at2"/>
<dbReference type="RefSeq" id="WP_050640602.1">
    <property type="nucleotide sequence ID" value="NZ_CABKUE010000008.1"/>
</dbReference>
<feature type="DNA-binding region" description="H-T-H motif" evidence="2">
    <location>
        <begin position="32"/>
        <end position="51"/>
    </location>
</feature>
<dbReference type="SUPFAM" id="SSF46689">
    <property type="entry name" value="Homeodomain-like"/>
    <property type="match status" value="1"/>
</dbReference>
<dbReference type="InterPro" id="IPR001647">
    <property type="entry name" value="HTH_TetR"/>
</dbReference>
<dbReference type="Gene3D" id="1.10.357.10">
    <property type="entry name" value="Tetracycline Repressor, domain 2"/>
    <property type="match status" value="1"/>
</dbReference>
<dbReference type="GO" id="GO:0003677">
    <property type="term" value="F:DNA binding"/>
    <property type="evidence" value="ECO:0007669"/>
    <property type="project" value="UniProtKB-UniRule"/>
</dbReference>
<dbReference type="PROSITE" id="PS50977">
    <property type="entry name" value="HTH_TETR_2"/>
    <property type="match status" value="1"/>
</dbReference>
<sequence length="219" mass="25211">MARNKYPEETRNLIIDTAARLYSEKGYDHTSIQDIIDHLGGLSKGAIYHHFKSKEDIMMAVADKMYLGSESEMMKVSNRKDLSGMEKLKELFRVSAFNPAQKEMFEVAPDMLKNPQLLVLYLRDSVQREATELVWKVIEEGIEDGSIQTDYPKQLAEVIMLLGNVWLNPMIYHCGPEEMIEKVKFYHIILQSFGINVIDDKVLAALEEYAAIYQKNKNN</sequence>
<reference evidence="4 5" key="1">
    <citation type="submission" date="2015-09" db="EMBL/GenBank/DDBJ databases">
        <authorList>
            <consortium name="Pathogen Informatics"/>
        </authorList>
    </citation>
    <scope>NUCLEOTIDE SEQUENCE [LARGE SCALE GENOMIC DNA]</scope>
    <source>
        <strain evidence="4 5">2789STDY5834876</strain>
    </source>
</reference>
<evidence type="ECO:0000313" key="4">
    <source>
        <dbReference type="EMBL" id="CUO53506.1"/>
    </source>
</evidence>
<protein>
    <submittedName>
        <fullName evidence="4">HTH-type transcriptional repressor KstR2</fullName>
    </submittedName>
</protein>